<dbReference type="VEuPathDB" id="MicrosporidiaDB:CWI39_1228p0020"/>
<reference evidence="2 3" key="1">
    <citation type="submission" date="2017-12" db="EMBL/GenBank/DDBJ databases">
        <authorList>
            <person name="Pombert J.-F."/>
            <person name="Haag K.L."/>
            <person name="Ebert D."/>
        </authorList>
    </citation>
    <scope>NUCLEOTIDE SEQUENCE [LARGE SCALE GENOMIC DNA]</scope>
    <source>
        <strain evidence="2">BE-OM-2</strain>
    </source>
</reference>
<feature type="non-terminal residue" evidence="2">
    <location>
        <position position="1"/>
    </location>
</feature>
<organism evidence="2 3">
    <name type="scientific">Hamiltosporidium magnivora</name>
    <dbReference type="NCBI Taxonomy" id="148818"/>
    <lineage>
        <taxon>Eukaryota</taxon>
        <taxon>Fungi</taxon>
        <taxon>Fungi incertae sedis</taxon>
        <taxon>Microsporidia</taxon>
        <taxon>Dubosqiidae</taxon>
        <taxon>Hamiltosporidium</taxon>
    </lineage>
</organism>
<evidence type="ECO:0000313" key="2">
    <source>
        <dbReference type="EMBL" id="TBT96862.1"/>
    </source>
</evidence>
<evidence type="ECO:0000313" key="3">
    <source>
        <dbReference type="Proteomes" id="UP000291404"/>
    </source>
</evidence>
<feature type="region of interest" description="Disordered" evidence="1">
    <location>
        <begin position="1"/>
        <end position="21"/>
    </location>
</feature>
<sequence length="247" mass="28423">PPNNTEECPNKSNRDKNSSIFDNDLFFRESREIIDKIRKYASKILGENKEEKSENPVIKSETPQEEVFKILDKYHLKPKLDQDNKSPNDGEKLEVDLVSNPKKSINEILERQKSEPVLIKVKEECIESQTPILVAEKQEKEQKEEIKGEECMRTIESQENDGNTEPSKPKYASENDHSRLKPILECDKQCSSSIMCGSRHIMVENTGKEQKSGFKFGEKAISSPYLSKNKTKVMEKEDKQKKKCVIS</sequence>
<feature type="compositionally biased region" description="Basic and acidic residues" evidence="1">
    <location>
        <begin position="137"/>
        <end position="153"/>
    </location>
</feature>
<comment type="caution">
    <text evidence="2">The sequence shown here is derived from an EMBL/GenBank/DDBJ whole genome shotgun (WGS) entry which is preliminary data.</text>
</comment>
<feature type="region of interest" description="Disordered" evidence="1">
    <location>
        <begin position="137"/>
        <end position="178"/>
    </location>
</feature>
<feature type="compositionally biased region" description="Polar residues" evidence="1">
    <location>
        <begin position="155"/>
        <end position="166"/>
    </location>
</feature>
<feature type="compositionally biased region" description="Basic and acidic residues" evidence="1">
    <location>
        <begin position="8"/>
        <end position="17"/>
    </location>
</feature>
<feature type="compositionally biased region" description="Basic and acidic residues" evidence="1">
    <location>
        <begin position="167"/>
        <end position="178"/>
    </location>
</feature>
<dbReference type="AlphaFoldDB" id="A0A4Q9KQF1"/>
<dbReference type="VEuPathDB" id="MicrosporidiaDB:CWI36_3312p0010"/>
<protein>
    <submittedName>
        <fullName evidence="2">Uncharacterized protein</fullName>
    </submittedName>
</protein>
<feature type="compositionally biased region" description="Basic and acidic residues" evidence="1">
    <location>
        <begin position="77"/>
        <end position="95"/>
    </location>
</feature>
<gene>
    <name evidence="2" type="ORF">CWI36_3312p0010</name>
</gene>
<dbReference type="EMBL" id="PITI01003312">
    <property type="protein sequence ID" value="TBT96862.1"/>
    <property type="molecule type" value="Genomic_DNA"/>
</dbReference>
<name>A0A4Q9KQF1_9MICR</name>
<feature type="region of interest" description="Disordered" evidence="1">
    <location>
        <begin position="77"/>
        <end position="97"/>
    </location>
</feature>
<feature type="region of interest" description="Disordered" evidence="1">
    <location>
        <begin position="225"/>
        <end position="247"/>
    </location>
</feature>
<accession>A0A4Q9KQF1</accession>
<keyword evidence="3" id="KW-1185">Reference proteome</keyword>
<dbReference type="Proteomes" id="UP000291404">
    <property type="component" value="Unassembled WGS sequence"/>
</dbReference>
<evidence type="ECO:0000256" key="1">
    <source>
        <dbReference type="SAM" id="MobiDB-lite"/>
    </source>
</evidence>
<proteinExistence type="predicted"/>